<dbReference type="InterPro" id="IPR057596">
    <property type="entry name" value="RDRP_core"/>
</dbReference>
<accession>A0A2J6S6H7</accession>
<feature type="region of interest" description="Disordered" evidence="1">
    <location>
        <begin position="1346"/>
        <end position="1400"/>
    </location>
</feature>
<keyword evidence="4" id="KW-1185">Reference proteome</keyword>
<sequence>MTRLHDPSSRFYGAGMDHSLKAPAGRRTTALPQPVILKPSYDWQKWDELAVRVRGLVDTETTYTVWNSFRSQGTITFIELFESRNGSGELQAKIRFSPPPKEPFWASGKYTMRDNKFRYIVAVSLSDDRRQGLRIQSPIRRHIFYDPRMKLSAAALHFGLMIDPRSMMPMHSVTPLQDELTFVVDLLRNRVVASFNVRFQDPRMSGNTDYVSNSKVADYNRINRYMFQIPFGQLDKIQRMDLGPNDFALVITLESPPQYYRKRVDETAGHAAGSQVWSDFDTWYRQTDIVYDPYRLQTAKVTLHKERPVIDIGRWTTYLFEFSRQINSDSLFDNIKQALQDFNIEIITVPTFAKVPPRAAGLWSLIDPGNATPAGELHHLESNEPAMALPFEVRYQLEVCISREIINEHNINKPFVKRLAEIAAKDCAKARHILEYVASQEKRIYDPMSIFEDVEALGFSSKTEIPHYCAYSRKATITPSTIYFSSPTVETTNRVLRRYARENRDGRFLRVQFTDELFEGRINACAEKQRNDELFTRVYRTLFNGIQIGDRHYEFLAFGNSQFRENGAYFFCPTDHLSCDDIRHWMGNFSDIKVVAKYAARLGQCFSTTRAINGLSKPDIVKIPDVFLGQKKEYCSTDGVGKISPFLAQMIAAELGIRSTTAPSAFQFRLGGCKGILTVWPEAKDKEVHIRKSQQKFTATYNGLEIIRCSRFSCATLNRQTITILSSLGVEDEVFLKMLTEQLKNYQNAMSNDDLAVSLLLRYIDDNQMTINIATMIRNGFMAERDPFVMSLLHLWRAWSIKLLKEKAKIIVENGAFVLGCVDETGTLRGYTKPTAAPGEQLTKEDLPQIFLQVPDKADPNRYNVIQGICLVGRNPSLHPGDLRVVEAVDVEVLHHLRDVVVFPLKGERDIPSMCSGGDLDGDDFFVIWDKDLRPPEWNCEPMNYSAPPPKEHNRPVEVTDLMKFFVRFMKNDSLPTIAHAHLAQSDFLDGSVKDSKCLELAALHSKAVDYVKTGEPAQMPKRLRPNKWPHFMEKRHKPKDAQYHSQKILGQLYDKVETVNFKPQYEEPFDKRILRAYAPKDTLLKTVRQIKSQYDYAMKRLMNQQEVKTEFEIWSTFVLSKPRVGSDYKLQEEIGRLSDSLKDHWRSVCIEKAGSKDFSVLGPFVAAMYKITKEEMDIALAECRSTKVVGGREVPRRKMEPKSMPLISFPWLFEKELGRIATGIDASDGLEDLGLAPLALGEPGYTRKRQGGGLIDIEDYIQQEDGVIVHRGEELDLFRQDLDSDGISDDGNLGTRESHDFTMGDSGELVLATEFQVDSPVPEHLRSGTGVEDVVPRTVLDGFEQSQDIQQFDSTGLRPSYSHNWRRSPSPNSNSAGGSSSATSNHTPVATPIPSPKGDLAVKSIESELPEILEEEIVRLNIQVSPLEKLANLIGKPTTSEAVNPAQGVVEEEVVGVSFKESPLEKLSKLLDEPRPETTLSVESIEEEEVVQVEMKESALEKLARVTGH</sequence>
<evidence type="ECO:0000313" key="3">
    <source>
        <dbReference type="EMBL" id="PMD46371.1"/>
    </source>
</evidence>
<gene>
    <name evidence="3" type="ORF">L207DRAFT_523778</name>
</gene>
<feature type="domain" description="RDRP core" evidence="2">
    <location>
        <begin position="477"/>
        <end position="1057"/>
    </location>
</feature>
<evidence type="ECO:0000256" key="1">
    <source>
        <dbReference type="SAM" id="MobiDB-lite"/>
    </source>
</evidence>
<dbReference type="GO" id="GO:0003968">
    <property type="term" value="F:RNA-directed RNA polymerase activity"/>
    <property type="evidence" value="ECO:0007669"/>
    <property type="project" value="UniProtKB-KW"/>
</dbReference>
<dbReference type="InterPro" id="IPR007855">
    <property type="entry name" value="RDRP"/>
</dbReference>
<feature type="compositionally biased region" description="Low complexity" evidence="1">
    <location>
        <begin position="1368"/>
        <end position="1388"/>
    </location>
</feature>
<dbReference type="GO" id="GO:0003723">
    <property type="term" value="F:RNA binding"/>
    <property type="evidence" value="ECO:0007669"/>
    <property type="project" value="UniProtKB-KW"/>
</dbReference>
<reference evidence="3 4" key="1">
    <citation type="submission" date="2016-04" db="EMBL/GenBank/DDBJ databases">
        <title>A degradative enzymes factory behind the ericoid mycorrhizal symbiosis.</title>
        <authorList>
            <consortium name="DOE Joint Genome Institute"/>
            <person name="Martino E."/>
            <person name="Morin E."/>
            <person name="Grelet G."/>
            <person name="Kuo A."/>
            <person name="Kohler A."/>
            <person name="Daghino S."/>
            <person name="Barry K."/>
            <person name="Choi C."/>
            <person name="Cichocki N."/>
            <person name="Clum A."/>
            <person name="Copeland A."/>
            <person name="Hainaut M."/>
            <person name="Haridas S."/>
            <person name="Labutti K."/>
            <person name="Lindquist E."/>
            <person name="Lipzen A."/>
            <person name="Khouja H.-R."/>
            <person name="Murat C."/>
            <person name="Ohm R."/>
            <person name="Olson A."/>
            <person name="Spatafora J."/>
            <person name="Veneault-Fourrey C."/>
            <person name="Henrissat B."/>
            <person name="Grigoriev I."/>
            <person name="Martin F."/>
            <person name="Perotto S."/>
        </authorList>
    </citation>
    <scope>NUCLEOTIDE SEQUENCE [LARGE SCALE GENOMIC DNA]</scope>
    <source>
        <strain evidence="3 4">F</strain>
    </source>
</reference>
<dbReference type="PANTHER" id="PTHR23079:SF55">
    <property type="entry name" value="RNA-DIRECTED RNA POLYMERASE"/>
    <property type="match status" value="1"/>
</dbReference>
<evidence type="ECO:0000313" key="4">
    <source>
        <dbReference type="Proteomes" id="UP000235786"/>
    </source>
</evidence>
<feature type="compositionally biased region" description="Polar residues" evidence="1">
    <location>
        <begin position="1346"/>
        <end position="1355"/>
    </location>
</feature>
<dbReference type="Proteomes" id="UP000235786">
    <property type="component" value="Unassembled WGS sequence"/>
</dbReference>
<dbReference type="OrthoDB" id="6513042at2759"/>
<dbReference type="EMBL" id="KZ613939">
    <property type="protein sequence ID" value="PMD46371.1"/>
    <property type="molecule type" value="Genomic_DNA"/>
</dbReference>
<evidence type="ECO:0000259" key="2">
    <source>
        <dbReference type="Pfam" id="PF05183"/>
    </source>
</evidence>
<protein>
    <submittedName>
        <fullName evidence="3">RdRP-domain-containing protein</fullName>
    </submittedName>
</protein>
<dbReference type="PANTHER" id="PTHR23079">
    <property type="entry name" value="RNA-DEPENDENT RNA POLYMERASE"/>
    <property type="match status" value="1"/>
</dbReference>
<dbReference type="Pfam" id="PF05183">
    <property type="entry name" value="RdRP"/>
    <property type="match status" value="1"/>
</dbReference>
<proteinExistence type="predicted"/>
<dbReference type="STRING" id="1149755.A0A2J6S6H7"/>
<dbReference type="GO" id="GO:0031380">
    <property type="term" value="C:nuclear RNA-directed RNA polymerase complex"/>
    <property type="evidence" value="ECO:0007669"/>
    <property type="project" value="TreeGrafter"/>
</dbReference>
<name>A0A2J6S6H7_HYAVF</name>
<dbReference type="GO" id="GO:0030422">
    <property type="term" value="P:siRNA processing"/>
    <property type="evidence" value="ECO:0007669"/>
    <property type="project" value="TreeGrafter"/>
</dbReference>
<organism evidence="3 4">
    <name type="scientific">Hyaloscypha variabilis (strain UAMH 11265 / GT02V1 / F)</name>
    <name type="common">Meliniomyces variabilis</name>
    <dbReference type="NCBI Taxonomy" id="1149755"/>
    <lineage>
        <taxon>Eukaryota</taxon>
        <taxon>Fungi</taxon>
        <taxon>Dikarya</taxon>
        <taxon>Ascomycota</taxon>
        <taxon>Pezizomycotina</taxon>
        <taxon>Leotiomycetes</taxon>
        <taxon>Helotiales</taxon>
        <taxon>Hyaloscyphaceae</taxon>
        <taxon>Hyaloscypha</taxon>
        <taxon>Hyaloscypha variabilis</taxon>
    </lineage>
</organism>